<keyword evidence="1" id="KW-0472">Membrane</keyword>
<dbReference type="Proteomes" id="UP000199502">
    <property type="component" value="Unassembled WGS sequence"/>
</dbReference>
<reference evidence="2 3" key="1">
    <citation type="submission" date="2016-10" db="EMBL/GenBank/DDBJ databases">
        <authorList>
            <person name="de Groot N.N."/>
        </authorList>
    </citation>
    <scope>NUCLEOTIDE SEQUENCE [LARGE SCALE GENOMIC DNA]</scope>
    <source>
        <strain evidence="2 3">CGMCC 1.8925</strain>
    </source>
</reference>
<keyword evidence="1" id="KW-1133">Transmembrane helix</keyword>
<feature type="transmembrane region" description="Helical" evidence="1">
    <location>
        <begin position="57"/>
        <end position="78"/>
    </location>
</feature>
<evidence type="ECO:0000256" key="1">
    <source>
        <dbReference type="SAM" id="Phobius"/>
    </source>
</evidence>
<dbReference type="STRING" id="336292.SAMN05660710_00747"/>
<organism evidence="2 3">
    <name type="scientific">Paracoccus tibetensis</name>
    <dbReference type="NCBI Taxonomy" id="336292"/>
    <lineage>
        <taxon>Bacteria</taxon>
        <taxon>Pseudomonadati</taxon>
        <taxon>Pseudomonadota</taxon>
        <taxon>Alphaproteobacteria</taxon>
        <taxon>Rhodobacterales</taxon>
        <taxon>Paracoccaceae</taxon>
        <taxon>Paracoccus</taxon>
    </lineage>
</organism>
<gene>
    <name evidence="2" type="ORF">SAMN05660710_00747</name>
</gene>
<evidence type="ECO:0000313" key="2">
    <source>
        <dbReference type="EMBL" id="SCY12197.1"/>
    </source>
</evidence>
<sequence>MGIGALIGLAALADILLVRAWLMQDLAMIAAMGLHLGVVALFAGLCRAILGRGAPAVWAMTAILALFGPFGGPALMIIGPGQAGGSAADAARTGAGRRPASAAEALADSITQRRRHPLPLTGMPGFVQVFRTGTMQQQQRAIAAISRHYHPDMRPALATALASPVPALRVQAAAVHAKLRSSFEAQAKAILAHPASADAATIHRVAASGFVDDETRLLLLALAADHAPPAAVDRCSPLLPAPRLKRYSCGGLA</sequence>
<dbReference type="EMBL" id="FMVT01000002">
    <property type="protein sequence ID" value="SCY12197.1"/>
    <property type="molecule type" value="Genomic_DNA"/>
</dbReference>
<proteinExistence type="predicted"/>
<keyword evidence="3" id="KW-1185">Reference proteome</keyword>
<feature type="transmembrane region" description="Helical" evidence="1">
    <location>
        <begin position="30"/>
        <end position="50"/>
    </location>
</feature>
<dbReference type="AlphaFoldDB" id="A0A1G5DCC3"/>
<name>A0A1G5DCC3_9RHOB</name>
<protein>
    <submittedName>
        <fullName evidence="2">Uncharacterized protein</fullName>
    </submittedName>
</protein>
<keyword evidence="1" id="KW-0812">Transmembrane</keyword>
<evidence type="ECO:0000313" key="3">
    <source>
        <dbReference type="Proteomes" id="UP000199502"/>
    </source>
</evidence>
<accession>A0A1G5DCC3</accession>